<name>B0NG28_CLOS5</name>
<dbReference type="OrthoDB" id="5986178at2"/>
<protein>
    <submittedName>
        <fullName evidence="1">Putative glycosyltransferase EpsJ</fullName>
        <ecNumber evidence="1">2.4.-.-</ecNumber>
    </submittedName>
</protein>
<dbReference type="PANTHER" id="PTHR22916:SF3">
    <property type="entry name" value="UDP-GLCNAC:BETAGAL BETA-1,3-N-ACETYLGLUCOSAMINYLTRANSFERASE-LIKE PROTEIN 1"/>
    <property type="match status" value="1"/>
</dbReference>
<dbReference type="Pfam" id="PF00535">
    <property type="entry name" value="Glycos_transf_2"/>
    <property type="match status" value="1"/>
</dbReference>
<reference evidence="1 2" key="1">
    <citation type="journal article" date="2019" name="Appl. Environ. Microbiol.">
        <title>Clostridium scindens ATCC 35704: integration of nutritional requirements, the complete genome sequence, and global transcriptional responses to bile acids.</title>
        <authorList>
            <person name="Devendran S."/>
            <person name="Shrestha R."/>
            <person name="Alves J.M.P."/>
            <person name="Wolf P.G."/>
            <person name="Ly L."/>
            <person name="Hernandez A.G."/>
            <person name="Mendez-Garcia C."/>
            <person name="Inboden A."/>
            <person name="Wiley J."/>
            <person name="Paul O."/>
            <person name="Allen A."/>
            <person name="Springer E."/>
            <person name="Wright C.L."/>
            <person name="Fields C.J."/>
            <person name="Daniel S.L."/>
            <person name="Ridlon J.M."/>
        </authorList>
    </citation>
    <scope>NUCLEOTIDE SEQUENCE [LARGE SCALE GENOMIC DNA]</scope>
    <source>
        <strain evidence="1 2">ATCC 35704</strain>
    </source>
</reference>
<dbReference type="STRING" id="411468.CLOSCI_02431"/>
<dbReference type="SUPFAM" id="SSF53448">
    <property type="entry name" value="Nucleotide-diphospho-sugar transferases"/>
    <property type="match status" value="1"/>
</dbReference>
<keyword evidence="1" id="KW-0808">Transferase</keyword>
<dbReference type="InterPro" id="IPR001173">
    <property type="entry name" value="Glyco_trans_2-like"/>
</dbReference>
<dbReference type="PANTHER" id="PTHR22916">
    <property type="entry name" value="GLYCOSYLTRANSFERASE"/>
    <property type="match status" value="1"/>
</dbReference>
<organism evidence="1 2">
    <name type="scientific">Clostridium scindens (strain ATCC 35704 / DSM 5676 / VPI 13733 / 19)</name>
    <dbReference type="NCBI Taxonomy" id="411468"/>
    <lineage>
        <taxon>Bacteria</taxon>
        <taxon>Bacillati</taxon>
        <taxon>Bacillota</taxon>
        <taxon>Clostridia</taxon>
        <taxon>Lachnospirales</taxon>
        <taxon>Lachnospiraceae</taxon>
    </lineage>
</organism>
<dbReference type="KEGG" id="csci:HDCHBGLK_03636"/>
<dbReference type="InterPro" id="IPR029044">
    <property type="entry name" value="Nucleotide-diphossugar_trans"/>
</dbReference>
<dbReference type="EMBL" id="CP036170">
    <property type="protein sequence ID" value="QBF76219.1"/>
    <property type="molecule type" value="Genomic_DNA"/>
</dbReference>
<accession>B0NG28</accession>
<keyword evidence="2" id="KW-1185">Reference proteome</keyword>
<keyword evidence="1" id="KW-0328">Glycosyltransferase</keyword>
<dbReference type="Proteomes" id="UP000289664">
    <property type="component" value="Chromosome"/>
</dbReference>
<proteinExistence type="predicted"/>
<dbReference type="GO" id="GO:0016758">
    <property type="term" value="F:hexosyltransferase activity"/>
    <property type="evidence" value="ECO:0007669"/>
    <property type="project" value="UniProtKB-ARBA"/>
</dbReference>
<dbReference type="HOGENOM" id="CLU_064280_0_0_9"/>
<sequence length="262" mass="30985">MKGDNHTFVICAYKESPFLEECIKSLLKQTVKSKIVMITSTPNEFIRHIADKYSLPVYYNSQGGITQDWNFAYSVANTDYVTITHQDDIYYCRFVERVLEKVKEANEPIITFTNYLEIREGQEVRKNKLLTVKRLMLVPLRFRLLQKRKIVRRMILAFGCPICCPSVTICKNKVKKPPFQVGFRSDEDWQAWERLSHMNGEFIYDAQILMGHRIHSGSETTDILKNNERTREDYIMFRKFWPHFIAKRLAKIYSMSEKSNEL</sequence>
<dbReference type="AlphaFoldDB" id="B0NG28"/>
<dbReference type="CDD" id="cd00761">
    <property type="entry name" value="Glyco_tranf_GTA_type"/>
    <property type="match status" value="1"/>
</dbReference>
<evidence type="ECO:0000313" key="2">
    <source>
        <dbReference type="Proteomes" id="UP000289664"/>
    </source>
</evidence>
<dbReference type="RefSeq" id="WP_004605470.1">
    <property type="nucleotide sequence ID" value="NZ_CP036170.1"/>
</dbReference>
<evidence type="ECO:0000313" key="1">
    <source>
        <dbReference type="EMBL" id="QBF76219.1"/>
    </source>
</evidence>
<dbReference type="EC" id="2.4.-.-" evidence="1"/>
<gene>
    <name evidence="1" type="primary">epsJ_2</name>
    <name evidence="1" type="ORF">HDCHBGLK_03636</name>
</gene>
<dbReference type="GeneID" id="62697809"/>
<dbReference type="eggNOG" id="COG1216">
    <property type="taxonomic scope" value="Bacteria"/>
</dbReference>
<dbReference type="Gene3D" id="3.90.550.10">
    <property type="entry name" value="Spore Coat Polysaccharide Biosynthesis Protein SpsA, Chain A"/>
    <property type="match status" value="1"/>
</dbReference>